<dbReference type="OrthoDB" id="6515079at2759"/>
<protein>
    <submittedName>
        <fullName evidence="2 3">Uncharacterized protein</fullName>
    </submittedName>
</protein>
<organism evidence="2">
    <name type="scientific">Sarcoptes scabiei</name>
    <name type="common">Itch mite</name>
    <name type="synonym">Acarus scabiei</name>
    <dbReference type="NCBI Taxonomy" id="52283"/>
    <lineage>
        <taxon>Eukaryota</taxon>
        <taxon>Metazoa</taxon>
        <taxon>Ecdysozoa</taxon>
        <taxon>Arthropoda</taxon>
        <taxon>Chelicerata</taxon>
        <taxon>Arachnida</taxon>
        <taxon>Acari</taxon>
        <taxon>Acariformes</taxon>
        <taxon>Sarcoptiformes</taxon>
        <taxon>Astigmata</taxon>
        <taxon>Psoroptidia</taxon>
        <taxon>Sarcoptoidea</taxon>
        <taxon>Sarcoptidae</taxon>
        <taxon>Sarcoptinae</taxon>
        <taxon>Sarcoptes</taxon>
    </lineage>
</organism>
<proteinExistence type="predicted"/>
<dbReference type="EnsemblMetazoa" id="SSS_5761s_mrna">
    <property type="protein sequence ID" value="KAF7490846.1"/>
    <property type="gene ID" value="SSS_5761"/>
</dbReference>
<accession>A0A834VBQ0</accession>
<feature type="region of interest" description="Disordered" evidence="1">
    <location>
        <begin position="58"/>
        <end position="83"/>
    </location>
</feature>
<evidence type="ECO:0000313" key="2">
    <source>
        <dbReference type="EMBL" id="KAF7490846.1"/>
    </source>
</evidence>
<reference evidence="3" key="3">
    <citation type="submission" date="2022-06" db="UniProtKB">
        <authorList>
            <consortium name="EnsemblMetazoa"/>
        </authorList>
    </citation>
    <scope>IDENTIFICATION</scope>
</reference>
<reference evidence="4" key="1">
    <citation type="journal article" date="2020" name="PLoS Negl. Trop. Dis.">
        <title>High-quality nuclear genome for Sarcoptes scabiei-A critical resource for a neglected parasite.</title>
        <authorList>
            <person name="Korhonen P.K."/>
            <person name="Gasser R.B."/>
            <person name="Ma G."/>
            <person name="Wang T."/>
            <person name="Stroehlein A.J."/>
            <person name="Young N.D."/>
            <person name="Ang C.S."/>
            <person name="Fernando D.D."/>
            <person name="Lu H.C."/>
            <person name="Taylor S."/>
            <person name="Reynolds S.L."/>
            <person name="Mofiz E."/>
            <person name="Najaraj S.H."/>
            <person name="Gowda H."/>
            <person name="Madugundu A."/>
            <person name="Renuse S."/>
            <person name="Holt D."/>
            <person name="Pandey A."/>
            <person name="Papenfuss A.T."/>
            <person name="Fischer K."/>
        </authorList>
    </citation>
    <scope>NUCLEOTIDE SEQUENCE [LARGE SCALE GENOMIC DNA]</scope>
</reference>
<feature type="compositionally biased region" description="Gly residues" evidence="1">
    <location>
        <begin position="70"/>
        <end position="81"/>
    </location>
</feature>
<evidence type="ECO:0000256" key="1">
    <source>
        <dbReference type="SAM" id="MobiDB-lite"/>
    </source>
</evidence>
<evidence type="ECO:0000313" key="3">
    <source>
        <dbReference type="EnsemblMetazoa" id="KAF7490846.1"/>
    </source>
</evidence>
<gene>
    <name evidence="2" type="ORF">SSS_5761</name>
</gene>
<dbReference type="AlphaFoldDB" id="A0A834VBQ0"/>
<sequence length="425" mass="47463">MDRSNPIDVSDPILRMKMQKSSSTSNFFGNIDEYQRSPRRMMIDSRNMPINYNVVQPRNESRNNSIGSNSVGGGGGGGGGLSRSPSLLAQFSNSWGSRSTSPTPSYFSNSLRRVSSNTSNNLLMPNQSIQNLVKSFINKVSRGTQTDFEDNFDQISIASFASGLSGLDSDHLSRSRLKLFLNEDSSLLGTSNETDHEFIEELQKLRDQIDDRFKLGFDSNQPSRKQSRASTPDDSLLHLNIDRKLEDFGAISAAHDQSTSTDDLFERIDVGIQNDLRFVRSDPDRSSSTSGFNFFPFFQNTSPQTKTIMMSSEACQTDDIDDSRQFKCEHCRMQLNAESNRLDDGMARIDLKVSKIPLTTMNRSNNCDDIGVGSDDYDDDDGEPFSFDQQLNSLASVMTSKSNAYSQTDKLNEMTTIIEVLIDKI</sequence>
<keyword evidence="4" id="KW-1185">Reference proteome</keyword>
<reference evidence="2" key="2">
    <citation type="submission" date="2020-01" db="EMBL/GenBank/DDBJ databases">
        <authorList>
            <person name="Korhonen P.K.K."/>
            <person name="Guangxu M.G."/>
            <person name="Wang T.W."/>
            <person name="Stroehlein A.J.S."/>
            <person name="Young N.D."/>
            <person name="Ang C.-S.A."/>
            <person name="Fernando D.W.F."/>
            <person name="Lu H.L."/>
            <person name="Taylor S.T."/>
            <person name="Ehtesham M.E.M."/>
            <person name="Najaraj S.H.N."/>
            <person name="Harsha G.H.G."/>
            <person name="Madugundu A.M."/>
            <person name="Renuse S.R."/>
            <person name="Holt D.H."/>
            <person name="Pandey A.P."/>
            <person name="Papenfuss A.P."/>
            <person name="Gasser R.B.G."/>
            <person name="Fischer K.F."/>
        </authorList>
    </citation>
    <scope>NUCLEOTIDE SEQUENCE</scope>
    <source>
        <strain evidence="2">SSS_KF_BRIS2020</strain>
    </source>
</reference>
<dbReference type="Proteomes" id="UP000070412">
    <property type="component" value="Unassembled WGS sequence"/>
</dbReference>
<name>A0A834VBQ0_SARSC</name>
<evidence type="ECO:0000313" key="4">
    <source>
        <dbReference type="Proteomes" id="UP000070412"/>
    </source>
</evidence>
<dbReference type="EMBL" id="WVUK01000062">
    <property type="protein sequence ID" value="KAF7490846.1"/>
    <property type="molecule type" value="Genomic_DNA"/>
</dbReference>